<evidence type="ECO:0000313" key="2">
    <source>
        <dbReference type="EMBL" id="MBD8043883.1"/>
    </source>
</evidence>
<sequence length="338" mass="34386">MAELADAVDCTSMEHIFGSEAQPTAPAAAPPPIAGSVPEGFVPVEVIRCGAALETVEDQDGLWRAVTQERLTGDLDALAAALAEPSDGPGWNQVCSADLELVPDLWLLAADGKAMRAAWPTDSCGKTKPGVHGVLAEMDVVEVSQHKTALIQSRAALDAGCPEEWSFSTWPGVTALAPITTDVEDAATSGGETVPGSPGLLPSADDVDSLRICHYRMAPAPSTQTTPDASAGLPGSPQPEQPFDLIENVSGTFSGGGNLTGPAKDAVLRAAAAEPSAAECGETATGFVTLWPVALGQDAGAPLTLELDACRRLVSVDGSARTVAEEVTAAVVTALGGS</sequence>
<comment type="caution">
    <text evidence="2">The sequence shown here is derived from an EMBL/GenBank/DDBJ whole genome shotgun (WGS) entry which is preliminary data.</text>
</comment>
<gene>
    <name evidence="2" type="ORF">H9638_08660</name>
</gene>
<reference evidence="2 3" key="1">
    <citation type="submission" date="2020-08" db="EMBL/GenBank/DDBJ databases">
        <title>A Genomic Blueprint of the Chicken Gut Microbiome.</title>
        <authorList>
            <person name="Gilroy R."/>
            <person name="Ravi A."/>
            <person name="Getino M."/>
            <person name="Pursley I."/>
            <person name="Horton D.L."/>
            <person name="Alikhan N.-F."/>
            <person name="Baker D."/>
            <person name="Gharbi K."/>
            <person name="Hall N."/>
            <person name="Watson M."/>
            <person name="Adriaenssens E.M."/>
            <person name="Foster-Nyarko E."/>
            <person name="Jarju S."/>
            <person name="Secka A."/>
            <person name="Antonio M."/>
            <person name="Oren A."/>
            <person name="Chaudhuri R."/>
            <person name="La Ragione R.M."/>
            <person name="Hildebrand F."/>
            <person name="Pallen M.J."/>
        </authorList>
    </citation>
    <scope>NUCLEOTIDE SEQUENCE [LARGE SCALE GENOMIC DNA]</scope>
    <source>
        <strain evidence="2 3">Sa2BUA2</strain>
    </source>
</reference>
<dbReference type="EMBL" id="JACSQC010000003">
    <property type="protein sequence ID" value="MBD8043883.1"/>
    <property type="molecule type" value="Genomic_DNA"/>
</dbReference>
<dbReference type="Proteomes" id="UP000652763">
    <property type="component" value="Unassembled WGS sequence"/>
</dbReference>
<evidence type="ECO:0000256" key="1">
    <source>
        <dbReference type="SAM" id="MobiDB-lite"/>
    </source>
</evidence>
<keyword evidence="3" id="KW-1185">Reference proteome</keyword>
<feature type="region of interest" description="Disordered" evidence="1">
    <location>
        <begin position="220"/>
        <end position="240"/>
    </location>
</feature>
<evidence type="ECO:0000313" key="3">
    <source>
        <dbReference type="Proteomes" id="UP000652763"/>
    </source>
</evidence>
<name>A0ABR8YIC5_9MICC</name>
<dbReference type="RefSeq" id="WP_191746783.1">
    <property type="nucleotide sequence ID" value="NZ_JACSQC010000003.1"/>
</dbReference>
<organism evidence="2 3">
    <name type="scientific">Arthrobacter pullicola</name>
    <dbReference type="NCBI Taxonomy" id="2762224"/>
    <lineage>
        <taxon>Bacteria</taxon>
        <taxon>Bacillati</taxon>
        <taxon>Actinomycetota</taxon>
        <taxon>Actinomycetes</taxon>
        <taxon>Micrococcales</taxon>
        <taxon>Micrococcaceae</taxon>
        <taxon>Arthrobacter</taxon>
    </lineage>
</organism>
<accession>A0ABR8YIC5</accession>
<proteinExistence type="predicted"/>
<protein>
    <submittedName>
        <fullName evidence="2">Uncharacterized protein</fullName>
    </submittedName>
</protein>